<dbReference type="GO" id="GO:0008270">
    <property type="term" value="F:zinc ion binding"/>
    <property type="evidence" value="ECO:0007669"/>
    <property type="project" value="UniProtKB-KW"/>
</dbReference>
<dbReference type="GO" id="GO:0003676">
    <property type="term" value="F:nucleic acid binding"/>
    <property type="evidence" value="ECO:0007669"/>
    <property type="project" value="InterPro"/>
</dbReference>
<dbReference type="eggNOG" id="KOG1040">
    <property type="taxonomic scope" value="Eukaryota"/>
</dbReference>
<dbReference type="SMART" id="SM00343">
    <property type="entry name" value="ZnF_C2HC"/>
    <property type="match status" value="1"/>
</dbReference>
<keyword evidence="1" id="KW-0863">Zinc-finger</keyword>
<evidence type="ECO:0000256" key="1">
    <source>
        <dbReference type="PROSITE-ProRule" id="PRU00047"/>
    </source>
</evidence>
<organism evidence="4 5">
    <name type="scientific">Aedes aegypti</name>
    <name type="common">Yellowfever mosquito</name>
    <name type="synonym">Culex aegypti</name>
    <dbReference type="NCBI Taxonomy" id="7159"/>
    <lineage>
        <taxon>Eukaryota</taxon>
        <taxon>Metazoa</taxon>
        <taxon>Ecdysozoa</taxon>
        <taxon>Arthropoda</taxon>
        <taxon>Hexapoda</taxon>
        <taxon>Insecta</taxon>
        <taxon>Pterygota</taxon>
        <taxon>Neoptera</taxon>
        <taxon>Endopterygota</taxon>
        <taxon>Diptera</taxon>
        <taxon>Nematocera</taxon>
        <taxon>Culicoidea</taxon>
        <taxon>Culicidae</taxon>
        <taxon>Culicinae</taxon>
        <taxon>Aedini</taxon>
        <taxon>Aedes</taxon>
        <taxon>Stegomyia</taxon>
    </lineage>
</organism>
<evidence type="ECO:0000313" key="4">
    <source>
        <dbReference type="EMBL" id="EJY57901.1"/>
    </source>
</evidence>
<feature type="region of interest" description="Disordered" evidence="2">
    <location>
        <begin position="1"/>
        <end position="37"/>
    </location>
</feature>
<gene>
    <name evidence="4" type="ORF">AaeL_AAEL016986</name>
</gene>
<reference evidence="4" key="2">
    <citation type="journal article" date="2007" name="Science">
        <title>Genome sequence of Aedes aegypti, a major arbovirus vector.</title>
        <authorList>
            <person name="Nene V."/>
            <person name="Wortman J.R."/>
            <person name="Lawson D."/>
            <person name="Haas B."/>
            <person name="Kodira C."/>
            <person name="Tu Z.J."/>
            <person name="Loftus B."/>
            <person name="Xi Z."/>
            <person name="Megy K."/>
            <person name="Grabherr M."/>
            <person name="Ren Q."/>
            <person name="Zdobnov E.M."/>
            <person name="Lobo N.F."/>
            <person name="Campbell K.S."/>
            <person name="Brown S.E."/>
            <person name="Bonaldo M.F."/>
            <person name="Zhu J."/>
            <person name="Sinkins S.P."/>
            <person name="Hogenkamp D.G."/>
            <person name="Amedeo P."/>
            <person name="Arensburger P."/>
            <person name="Atkinson P.W."/>
            <person name="Bidwell S."/>
            <person name="Biedler J."/>
            <person name="Birney E."/>
            <person name="Bruggner R.V."/>
            <person name="Costas J."/>
            <person name="Coy M.R."/>
            <person name="Crabtree J."/>
            <person name="Crawford M."/>
            <person name="Debruyn B."/>
            <person name="Decaprio D."/>
            <person name="Eiglmeier K."/>
            <person name="Eisenstadt E."/>
            <person name="El-Dorry H."/>
            <person name="Gelbart W.M."/>
            <person name="Gomes S.L."/>
            <person name="Hammond M."/>
            <person name="Hannick L.I."/>
            <person name="Hogan J.R."/>
            <person name="Holmes M.H."/>
            <person name="Jaffe D."/>
            <person name="Johnston J.S."/>
            <person name="Kennedy R.C."/>
            <person name="Koo H."/>
            <person name="Kravitz S."/>
            <person name="Kriventseva E.V."/>
            <person name="Kulp D."/>
            <person name="Labutti K."/>
            <person name="Lee E."/>
            <person name="Li S."/>
            <person name="Lovin D.D."/>
            <person name="Mao C."/>
            <person name="Mauceli E."/>
            <person name="Menck C.F."/>
            <person name="Miller J.R."/>
            <person name="Montgomery P."/>
            <person name="Mori A."/>
            <person name="Nascimento A.L."/>
            <person name="Naveira H.F."/>
            <person name="Nusbaum C."/>
            <person name="O'leary S."/>
            <person name="Orvis J."/>
            <person name="Pertea M."/>
            <person name="Quesneville H."/>
            <person name="Reidenbach K.R."/>
            <person name="Rogers Y.H."/>
            <person name="Roth C.W."/>
            <person name="Schneider J.R."/>
            <person name="Schatz M."/>
            <person name="Shumway M."/>
            <person name="Stanke M."/>
            <person name="Stinson E.O."/>
            <person name="Tubio J.M."/>
            <person name="Vanzee J.P."/>
            <person name="Verjovski-Almeida S."/>
            <person name="Werner D."/>
            <person name="White O."/>
            <person name="Wyder S."/>
            <person name="Zeng Q."/>
            <person name="Zhao Q."/>
            <person name="Zhao Y."/>
            <person name="Hill C.A."/>
            <person name="Raikhel A.S."/>
            <person name="Soares M.B."/>
            <person name="Knudson D.L."/>
            <person name="Lee N.H."/>
            <person name="Galagan J."/>
            <person name="Salzberg S.L."/>
            <person name="Paulsen I.T."/>
            <person name="Dimopoulos G."/>
            <person name="Collins F.H."/>
            <person name="Birren B."/>
            <person name="Fraser-Liggett C.M."/>
            <person name="Severson D.W."/>
        </authorList>
    </citation>
    <scope>NUCLEOTIDE SEQUENCE [LARGE SCALE GENOMIC DNA]</scope>
    <source>
        <strain evidence="4">Liverpool</strain>
    </source>
</reference>
<reference evidence="4" key="1">
    <citation type="submission" date="2005-10" db="EMBL/GenBank/DDBJ databases">
        <authorList>
            <person name="Loftus B.J."/>
            <person name="Nene V.M."/>
            <person name="Hannick L.I."/>
            <person name="Bidwell S."/>
            <person name="Haas B."/>
            <person name="Amedeo P."/>
            <person name="Orvis J."/>
            <person name="Wortman J.R."/>
            <person name="White O.R."/>
            <person name="Salzberg S."/>
            <person name="Shumway M."/>
            <person name="Koo H."/>
            <person name="Zhao Y."/>
            <person name="Holmes M."/>
            <person name="Miller J."/>
            <person name="Schatz M."/>
            <person name="Pop M."/>
            <person name="Pai G."/>
            <person name="Utterback T."/>
            <person name="Rogers Y.-H."/>
            <person name="Kravitz S."/>
            <person name="Fraser C.M."/>
        </authorList>
    </citation>
    <scope>NUCLEOTIDE SEQUENCE</scope>
    <source>
        <strain evidence="4">Liverpool</strain>
    </source>
</reference>
<dbReference type="VEuPathDB" id="VectorBase:AAEL016986"/>
<dbReference type="Pfam" id="PF00098">
    <property type="entry name" value="zf-CCHC"/>
    <property type="match status" value="1"/>
</dbReference>
<name>J9EAV1_AEDAE</name>
<dbReference type="PROSITE" id="PS50158">
    <property type="entry name" value="ZF_CCHC"/>
    <property type="match status" value="1"/>
</dbReference>
<dbReference type="AlphaFoldDB" id="J9EAV1"/>
<dbReference type="EMBL" id="CH477726">
    <property type="protein sequence ID" value="EJY57901.1"/>
    <property type="molecule type" value="Genomic_DNA"/>
</dbReference>
<feature type="domain" description="CCHC-type" evidence="3">
    <location>
        <begin position="45"/>
        <end position="60"/>
    </location>
</feature>
<dbReference type="HOGENOM" id="CLU_2706777_0_0_1"/>
<evidence type="ECO:0000259" key="3">
    <source>
        <dbReference type="PROSITE" id="PS50158"/>
    </source>
</evidence>
<proteinExistence type="predicted"/>
<evidence type="ECO:0000256" key="2">
    <source>
        <dbReference type="SAM" id="MobiDB-lite"/>
    </source>
</evidence>
<reference evidence="4" key="3">
    <citation type="submission" date="2012-09" db="EMBL/GenBank/DDBJ databases">
        <authorList>
            <consortium name="VectorBase"/>
        </authorList>
    </citation>
    <scope>NUCLEOTIDE SEQUENCE</scope>
    <source>
        <strain evidence="4">Liverpool</strain>
    </source>
</reference>
<dbReference type="InterPro" id="IPR001878">
    <property type="entry name" value="Znf_CCHC"/>
</dbReference>
<accession>J9EAV1</accession>
<dbReference type="Gene3D" id="4.10.60.10">
    <property type="entry name" value="Zinc finger, CCHC-type"/>
    <property type="match status" value="1"/>
</dbReference>
<keyword evidence="1" id="KW-0862">Zinc</keyword>
<evidence type="ECO:0000313" key="5">
    <source>
        <dbReference type="Proteomes" id="UP000682892"/>
    </source>
</evidence>
<keyword evidence="1" id="KW-0479">Metal-binding</keyword>
<dbReference type="SUPFAM" id="SSF57756">
    <property type="entry name" value="Retrovirus zinc finger-like domains"/>
    <property type="match status" value="1"/>
</dbReference>
<sequence length="73" mass="8358">MEEARYRSLGYFKHRQNMDNSNPNPEEAPVLPQKPPPRPLEEITCFKCGTKGHYANKCTKGHLAFLSNNAVRK</sequence>
<dbReference type="InterPro" id="IPR036875">
    <property type="entry name" value="Znf_CCHC_sf"/>
</dbReference>
<dbReference type="Proteomes" id="UP000682892">
    <property type="component" value="Chromosome 2"/>
</dbReference>
<dbReference type="STRING" id="7159.J9EAV1"/>
<protein>
    <submittedName>
        <fullName evidence="4">AAEL016986-PA</fullName>
    </submittedName>
</protein>
<dbReference type="PaxDb" id="7159-AAEL016986-PA"/>